<feature type="compositionally biased region" description="Gly residues" evidence="1">
    <location>
        <begin position="28"/>
        <end position="37"/>
    </location>
</feature>
<evidence type="ECO:0000256" key="1">
    <source>
        <dbReference type="SAM" id="MobiDB-lite"/>
    </source>
</evidence>
<feature type="region of interest" description="Disordered" evidence="1">
    <location>
        <begin position="28"/>
        <end position="49"/>
    </location>
</feature>
<feature type="chain" id="PRO_5045529648" description="Carboxypeptidase regulatory-like domain-containing protein" evidence="2">
    <location>
        <begin position="21"/>
        <end position="660"/>
    </location>
</feature>
<accession>A0ABU5DLF7</accession>
<keyword evidence="2" id="KW-0732">Signal</keyword>
<name>A0ABU5DLF7_9BURK</name>
<protein>
    <recommendedName>
        <fullName evidence="5">Carboxypeptidase regulatory-like domain-containing protein</fullName>
    </recommendedName>
</protein>
<comment type="caution">
    <text evidence="3">The sequence shown here is derived from an EMBL/GenBank/DDBJ whole genome shotgun (WGS) entry which is preliminary data.</text>
</comment>
<feature type="signal peptide" evidence="2">
    <location>
        <begin position="1"/>
        <end position="20"/>
    </location>
</feature>
<dbReference type="RefSeq" id="WP_320424949.1">
    <property type="nucleotide sequence ID" value="NZ_JAXCLA010000007.1"/>
</dbReference>
<proteinExistence type="predicted"/>
<evidence type="ECO:0000256" key="2">
    <source>
        <dbReference type="SAM" id="SignalP"/>
    </source>
</evidence>
<evidence type="ECO:0000313" key="4">
    <source>
        <dbReference type="Proteomes" id="UP001285263"/>
    </source>
</evidence>
<sequence>MPRQPLLRHLLALSALLVLAACGSGGSDSGSSDGGGSSTPDATPVAPGNSVSYASAPTLSGVAAVGAPLTRAAITVVDGKGQSLGSATTAVDGSYNLTLSAKSMTVPLVVQARGMDAAGVPQVLHSAVPAMSAASAAMVANVTPLSNAVVALGLGTDPAPVFAAASTNTAAFTKLGNAAAAAATFLKTLVKTQLTDLKFSNSASLDLLADGTFTANKSAQDLLVESVRVSLGTNTSSGLAQLRLGNKLLPTLAQEVLVDLPTAQTELLKTSGTPATAITSTLKATTSPTATLANLGSLDDLGAALNKLIAQAPGLDVLTASPLLSIYDVNDGHGKSDLAAKLQAYSTKNWQFGRFQTIGCADATVSGGLCNRVQVAAPISDTSGTVVDIYTDSVSYNKSSTTGSKWNLIGNGRDIAIAAYPLAFLSLGADATASSTVSPNPGVGIQVEIQAQDASGAQVLTTAQMQTPGGYSIPFAYCTQPLLCISSTPGATLLTPTGGIGDTALQQSAVGWIGSADSIAGAKYIASYTLDASTTAETRNVYLRADVLAKPANSRFPQLDGLSASAPLRSGEILTGRTLNWSAWAAANPDMRLISLRTVLSDGENAPLVTDTAVPLPPSTTLALPGLTPDAGFVATSYEVWLGAIDSSGRRYYTRYTLTP</sequence>
<dbReference type="PROSITE" id="PS51257">
    <property type="entry name" value="PROKAR_LIPOPROTEIN"/>
    <property type="match status" value="1"/>
</dbReference>
<evidence type="ECO:0008006" key="5">
    <source>
        <dbReference type="Google" id="ProtNLM"/>
    </source>
</evidence>
<reference evidence="3 4" key="1">
    <citation type="submission" date="2023-11" db="EMBL/GenBank/DDBJ databases">
        <title>Paucibacter sp. nov., isolated from fresh soil in Korea.</title>
        <authorList>
            <person name="Le N.T.T."/>
        </authorList>
    </citation>
    <scope>NUCLEOTIDE SEQUENCE [LARGE SCALE GENOMIC DNA]</scope>
    <source>
        <strain evidence="3 4">R3-3</strain>
    </source>
</reference>
<organism evidence="3 4">
    <name type="scientific">Roseateles agri</name>
    <dbReference type="NCBI Taxonomy" id="3098619"/>
    <lineage>
        <taxon>Bacteria</taxon>
        <taxon>Pseudomonadati</taxon>
        <taxon>Pseudomonadota</taxon>
        <taxon>Betaproteobacteria</taxon>
        <taxon>Burkholderiales</taxon>
        <taxon>Sphaerotilaceae</taxon>
        <taxon>Roseateles</taxon>
    </lineage>
</organism>
<dbReference type="Proteomes" id="UP001285263">
    <property type="component" value="Unassembled WGS sequence"/>
</dbReference>
<keyword evidence="4" id="KW-1185">Reference proteome</keyword>
<dbReference type="EMBL" id="JAXCLA010000007">
    <property type="protein sequence ID" value="MDY0746979.1"/>
    <property type="molecule type" value="Genomic_DNA"/>
</dbReference>
<gene>
    <name evidence="3" type="ORF">SNE35_20875</name>
</gene>
<evidence type="ECO:0000313" key="3">
    <source>
        <dbReference type="EMBL" id="MDY0746979.1"/>
    </source>
</evidence>